<dbReference type="Pfam" id="PF00654">
    <property type="entry name" value="Voltage_CLC"/>
    <property type="match status" value="1"/>
</dbReference>
<dbReference type="Gene3D" id="1.10.3080.10">
    <property type="entry name" value="Clc chloride channel"/>
    <property type="match status" value="1"/>
</dbReference>
<dbReference type="InterPro" id="IPR001807">
    <property type="entry name" value="ClC"/>
</dbReference>
<dbReference type="Gene3D" id="3.10.580.10">
    <property type="entry name" value="CBS-domain"/>
    <property type="match status" value="1"/>
</dbReference>
<evidence type="ECO:0000256" key="10">
    <source>
        <dbReference type="PROSITE-ProRule" id="PRU00703"/>
    </source>
</evidence>
<evidence type="ECO:0000256" key="9">
    <source>
        <dbReference type="ARBA" id="ARBA00023303"/>
    </source>
</evidence>
<keyword evidence="8" id="KW-0868">Chloride</keyword>
<keyword evidence="6" id="KW-0472">Membrane</keyword>
<dbReference type="PANTHER" id="PTHR43427:SF6">
    <property type="entry name" value="CHLORIDE CHANNEL PROTEIN CLC-E"/>
    <property type="match status" value="1"/>
</dbReference>
<keyword evidence="2" id="KW-0813">Transport</keyword>
<evidence type="ECO:0000256" key="5">
    <source>
        <dbReference type="ARBA" id="ARBA00023065"/>
    </source>
</evidence>
<dbReference type="SMART" id="SM00116">
    <property type="entry name" value="CBS"/>
    <property type="match status" value="2"/>
</dbReference>
<dbReference type="AlphaFoldDB" id="A0A933EAV4"/>
<evidence type="ECO:0000256" key="6">
    <source>
        <dbReference type="ARBA" id="ARBA00023136"/>
    </source>
</evidence>
<comment type="subcellular location">
    <subcellularLocation>
        <location evidence="1">Membrane</location>
        <topology evidence="1">Multi-pass membrane protein</topology>
    </subcellularLocation>
</comment>
<organism evidence="13 14">
    <name type="scientific">Tectimicrobiota bacterium</name>
    <dbReference type="NCBI Taxonomy" id="2528274"/>
    <lineage>
        <taxon>Bacteria</taxon>
        <taxon>Pseudomonadati</taxon>
        <taxon>Nitrospinota/Tectimicrobiota group</taxon>
        <taxon>Candidatus Tectimicrobiota</taxon>
    </lineage>
</organism>
<keyword evidence="10" id="KW-0129">CBS domain</keyword>
<dbReference type="GO" id="GO:0005254">
    <property type="term" value="F:chloride channel activity"/>
    <property type="evidence" value="ECO:0007669"/>
    <property type="project" value="UniProtKB-KW"/>
</dbReference>
<evidence type="ECO:0000256" key="11">
    <source>
        <dbReference type="SAM" id="MobiDB-lite"/>
    </source>
</evidence>
<dbReference type="PANTHER" id="PTHR43427">
    <property type="entry name" value="CHLORIDE CHANNEL PROTEIN CLC-E"/>
    <property type="match status" value="1"/>
</dbReference>
<evidence type="ECO:0000256" key="2">
    <source>
        <dbReference type="ARBA" id="ARBA00022448"/>
    </source>
</evidence>
<dbReference type="InterPro" id="IPR000644">
    <property type="entry name" value="CBS_dom"/>
</dbReference>
<evidence type="ECO:0000256" key="3">
    <source>
        <dbReference type="ARBA" id="ARBA00022692"/>
    </source>
</evidence>
<dbReference type="Proteomes" id="UP000752292">
    <property type="component" value="Unassembled WGS sequence"/>
</dbReference>
<feature type="non-terminal residue" evidence="13">
    <location>
        <position position="1"/>
    </location>
</feature>
<evidence type="ECO:0000256" key="1">
    <source>
        <dbReference type="ARBA" id="ARBA00004141"/>
    </source>
</evidence>
<gene>
    <name evidence="13" type="ORF">HY618_08290</name>
</gene>
<feature type="compositionally biased region" description="Polar residues" evidence="11">
    <location>
        <begin position="218"/>
        <end position="228"/>
    </location>
</feature>
<evidence type="ECO:0000313" key="13">
    <source>
        <dbReference type="EMBL" id="MBI4252444.1"/>
    </source>
</evidence>
<evidence type="ECO:0000313" key="14">
    <source>
        <dbReference type="Proteomes" id="UP000752292"/>
    </source>
</evidence>
<proteinExistence type="predicted"/>
<keyword evidence="9" id="KW-0407">Ion channel</keyword>
<evidence type="ECO:0000256" key="8">
    <source>
        <dbReference type="ARBA" id="ARBA00023214"/>
    </source>
</evidence>
<dbReference type="GO" id="GO:0034707">
    <property type="term" value="C:chloride channel complex"/>
    <property type="evidence" value="ECO:0007669"/>
    <property type="project" value="UniProtKB-KW"/>
</dbReference>
<evidence type="ECO:0000259" key="12">
    <source>
        <dbReference type="PROSITE" id="PS51371"/>
    </source>
</evidence>
<sequence length="228" mass="24476">LVGMGAAFAAVIRTPMTSVLIIFELTQDYNIILALMVANAAAFGIAKRLQPQSIYPALSAQDGVALPDHETEHLLHEIHVSDAMVTDVVTLPEGMTVREAIARAQDLPFSGFPVVDAAGKLLGMVSHYDFDQARAKENLDVPLVEIATRKYILHAHPDQSLDSVMAKLGSRHISRLPVVSREDPTRLLGIITAEDVIMAFGKAHRETLGAGEPAAAGSPTSPQGERSR</sequence>
<dbReference type="SUPFAM" id="SSF81340">
    <property type="entry name" value="Clc chloride channel"/>
    <property type="match status" value="1"/>
</dbReference>
<dbReference type="PROSITE" id="PS51371">
    <property type="entry name" value="CBS"/>
    <property type="match status" value="2"/>
</dbReference>
<keyword evidence="5" id="KW-0406">Ion transport</keyword>
<evidence type="ECO:0000256" key="7">
    <source>
        <dbReference type="ARBA" id="ARBA00023173"/>
    </source>
</evidence>
<dbReference type="InterPro" id="IPR046342">
    <property type="entry name" value="CBS_dom_sf"/>
</dbReference>
<protein>
    <submittedName>
        <fullName evidence="13">CBS domain-containing protein</fullName>
    </submittedName>
</protein>
<feature type="domain" description="CBS" evidence="12">
    <location>
        <begin position="147"/>
        <end position="206"/>
    </location>
</feature>
<comment type="caution">
    <text evidence="13">The sequence shown here is derived from an EMBL/GenBank/DDBJ whole genome shotgun (WGS) entry which is preliminary data.</text>
</comment>
<evidence type="ECO:0000256" key="4">
    <source>
        <dbReference type="ARBA" id="ARBA00022989"/>
    </source>
</evidence>
<accession>A0A933EAV4</accession>
<keyword evidence="3" id="KW-0812">Transmembrane</keyword>
<name>A0A933EAV4_UNCTE</name>
<feature type="domain" description="CBS" evidence="12">
    <location>
        <begin position="84"/>
        <end position="141"/>
    </location>
</feature>
<reference evidence="13" key="1">
    <citation type="submission" date="2020-07" db="EMBL/GenBank/DDBJ databases">
        <title>Huge and variable diversity of episymbiotic CPR bacteria and DPANN archaea in groundwater ecosystems.</title>
        <authorList>
            <person name="He C.Y."/>
            <person name="Keren R."/>
            <person name="Whittaker M."/>
            <person name="Farag I.F."/>
            <person name="Doudna J."/>
            <person name="Cate J.H.D."/>
            <person name="Banfield J.F."/>
        </authorList>
    </citation>
    <scope>NUCLEOTIDE SEQUENCE</scope>
    <source>
        <strain evidence="13">NC_groundwater_1370_Ag_S-0.2um_69_93</strain>
    </source>
</reference>
<feature type="region of interest" description="Disordered" evidence="11">
    <location>
        <begin position="209"/>
        <end position="228"/>
    </location>
</feature>
<dbReference type="EMBL" id="JACQRX010000362">
    <property type="protein sequence ID" value="MBI4252444.1"/>
    <property type="molecule type" value="Genomic_DNA"/>
</dbReference>
<keyword evidence="4" id="KW-1133">Transmembrane helix</keyword>
<dbReference type="SUPFAM" id="SSF54631">
    <property type="entry name" value="CBS-domain pair"/>
    <property type="match status" value="1"/>
</dbReference>
<dbReference type="InterPro" id="IPR014743">
    <property type="entry name" value="Cl-channel_core"/>
</dbReference>
<dbReference type="InterPro" id="IPR050368">
    <property type="entry name" value="ClC-type_chloride_channel"/>
</dbReference>
<keyword evidence="7" id="KW-0869">Chloride channel</keyword>
<dbReference type="Pfam" id="PF00571">
    <property type="entry name" value="CBS"/>
    <property type="match status" value="2"/>
</dbReference>